<dbReference type="PANTHER" id="PTHR46919:SF2">
    <property type="entry name" value="SACSIN"/>
    <property type="match status" value="1"/>
</dbReference>
<protein>
    <submittedName>
        <fullName evidence="1">Putative sacsin</fullName>
    </submittedName>
</protein>
<dbReference type="EMBL" id="MRZV01001299">
    <property type="protein sequence ID" value="PIK38934.1"/>
    <property type="molecule type" value="Genomic_DNA"/>
</dbReference>
<name>A0A2G8JT48_STIJA</name>
<comment type="caution">
    <text evidence="1">The sequence shown here is derived from an EMBL/GenBank/DDBJ whole genome shotgun (WGS) entry which is preliminary data.</text>
</comment>
<organism evidence="1 2">
    <name type="scientific">Stichopus japonicus</name>
    <name type="common">Sea cucumber</name>
    <dbReference type="NCBI Taxonomy" id="307972"/>
    <lineage>
        <taxon>Eukaryota</taxon>
        <taxon>Metazoa</taxon>
        <taxon>Echinodermata</taxon>
        <taxon>Eleutherozoa</taxon>
        <taxon>Echinozoa</taxon>
        <taxon>Holothuroidea</taxon>
        <taxon>Aspidochirotacea</taxon>
        <taxon>Aspidochirotida</taxon>
        <taxon>Stichopodidae</taxon>
        <taxon>Apostichopus</taxon>
    </lineage>
</organism>
<accession>A0A2G8JT48</accession>
<reference evidence="1 2" key="1">
    <citation type="journal article" date="2017" name="PLoS Biol.">
        <title>The sea cucumber genome provides insights into morphological evolution and visceral regeneration.</title>
        <authorList>
            <person name="Zhang X."/>
            <person name="Sun L."/>
            <person name="Yuan J."/>
            <person name="Sun Y."/>
            <person name="Gao Y."/>
            <person name="Zhang L."/>
            <person name="Li S."/>
            <person name="Dai H."/>
            <person name="Hamel J.F."/>
            <person name="Liu C."/>
            <person name="Yu Y."/>
            <person name="Liu S."/>
            <person name="Lin W."/>
            <person name="Guo K."/>
            <person name="Jin S."/>
            <person name="Xu P."/>
            <person name="Storey K.B."/>
            <person name="Huan P."/>
            <person name="Zhang T."/>
            <person name="Zhou Y."/>
            <person name="Zhang J."/>
            <person name="Lin C."/>
            <person name="Li X."/>
            <person name="Xing L."/>
            <person name="Huo D."/>
            <person name="Sun M."/>
            <person name="Wang L."/>
            <person name="Mercier A."/>
            <person name="Li F."/>
            <person name="Yang H."/>
            <person name="Xiang J."/>
        </authorList>
    </citation>
    <scope>NUCLEOTIDE SEQUENCE [LARGE SCALE GENOMIC DNA]</scope>
    <source>
        <strain evidence="1">Shaxun</strain>
        <tissue evidence="1">Muscle</tissue>
    </source>
</reference>
<evidence type="ECO:0000313" key="2">
    <source>
        <dbReference type="Proteomes" id="UP000230750"/>
    </source>
</evidence>
<gene>
    <name evidence="1" type="ORF">BSL78_24229</name>
</gene>
<keyword evidence="2" id="KW-1185">Reference proteome</keyword>
<proteinExistence type="predicted"/>
<evidence type="ECO:0000313" key="1">
    <source>
        <dbReference type="EMBL" id="PIK38934.1"/>
    </source>
</evidence>
<sequence>MLLFTEKVSSISVYLWEDKASDTNLLYSANRTTVTDTNFFKDVVHRSVMHNTDLPSDLLIEMKLSTSLSAKCVDYLDLDGEKGQVEEEWIKVASIGKGQAYELCKSELGKSSGCCLVEVLPGVQLRKSLAMYFVSFLLQFLQVSYLSASMVHLLSLKTAEIYGGARGVRRVLLPTLNQVGIMPFVKMLWRLRKSCDRALQAIANGKCGEDPPKVFFKDGLPFSINELQFGDELIQDDQNMFPVFEKVVEQLTNKIVVKLPSWVRKGFSAAECVMCKTALTRGLLFSVMLSFQVLPLIDEDIKNLIAFALSCRDTRVLDLLKKHPCIPCASSSGFICKVPSALLDPTLFKEIFSESEEVYPDTSFLRHLDKYQIETLREIGV</sequence>
<dbReference type="PANTHER" id="PTHR46919">
    <property type="entry name" value="ZINC FINGER, C3HC4 TYPE (RING FINGER) FAMILY PROTEIN"/>
    <property type="match status" value="1"/>
</dbReference>
<dbReference type="Proteomes" id="UP000230750">
    <property type="component" value="Unassembled WGS sequence"/>
</dbReference>
<dbReference type="AlphaFoldDB" id="A0A2G8JT48"/>